<dbReference type="InterPro" id="IPR014972">
    <property type="entry name" value="Phage_Mu_Gp37"/>
</dbReference>
<reference evidence="1 2" key="1">
    <citation type="submission" date="2020-08" db="EMBL/GenBank/DDBJ databases">
        <title>Genomic Encyclopedia of Type Strains, Phase IV (KMG-IV): sequencing the most valuable type-strain genomes for metagenomic binning, comparative biology and taxonomic classification.</title>
        <authorList>
            <person name="Goeker M."/>
        </authorList>
    </citation>
    <scope>NUCLEOTIDE SEQUENCE [LARGE SCALE GENOMIC DNA]</scope>
    <source>
        <strain evidence="1 2">DSM 29853</strain>
    </source>
</reference>
<name>A0A7W6J9C9_9HYPH</name>
<dbReference type="RefSeq" id="WP_183367564.1">
    <property type="nucleotide sequence ID" value="NZ_JACIEZ010000008.1"/>
</dbReference>
<accession>A0A7W6J9C9</accession>
<dbReference type="Pfam" id="PF08873">
    <property type="entry name" value="Phage_Mu_Gp37"/>
    <property type="match status" value="1"/>
</dbReference>
<dbReference type="Proteomes" id="UP000528286">
    <property type="component" value="Unassembled WGS sequence"/>
</dbReference>
<evidence type="ECO:0000313" key="2">
    <source>
        <dbReference type="Proteomes" id="UP000528286"/>
    </source>
</evidence>
<organism evidence="1 2">
    <name type="scientific">Gellertiella hungarica</name>
    <dbReference type="NCBI Taxonomy" id="1572859"/>
    <lineage>
        <taxon>Bacteria</taxon>
        <taxon>Pseudomonadati</taxon>
        <taxon>Pseudomonadota</taxon>
        <taxon>Alphaproteobacteria</taxon>
        <taxon>Hyphomicrobiales</taxon>
        <taxon>Rhizobiaceae</taxon>
        <taxon>Gellertiella</taxon>
    </lineage>
</organism>
<evidence type="ECO:0000313" key="1">
    <source>
        <dbReference type="EMBL" id="MBB4066273.1"/>
    </source>
</evidence>
<dbReference type="AlphaFoldDB" id="A0A7W6J9C9"/>
<dbReference type="EMBL" id="JACIEZ010000008">
    <property type="protein sequence ID" value="MBB4066273.1"/>
    <property type="molecule type" value="Genomic_DNA"/>
</dbReference>
<proteinExistence type="predicted"/>
<protein>
    <submittedName>
        <fullName evidence="1">Putative RmlC-like cupin family protein</fullName>
    </submittedName>
</protein>
<sequence>MIEPRTLDQILAADALASFQAAIVATLRTLNPGVTIEPHPGKVDLSELVSKTVVKAPGLSVGWSRIKTGQHAEGHFYLAVEWVVYVVAEARIIGGRRVEKEAVGIALGGRVLEILADMEHSLWGLTRILPPETTPPAELKPLFTIRDQAQGIAYYTVTWTQIMADRGSSVFPDPAGHWNEQDRRIDYADASSIDELAPWIPALREPDDA</sequence>
<keyword evidence="2" id="KW-1185">Reference proteome</keyword>
<gene>
    <name evidence="1" type="ORF">GGR23_003488</name>
</gene>
<comment type="caution">
    <text evidence="1">The sequence shown here is derived from an EMBL/GenBank/DDBJ whole genome shotgun (WGS) entry which is preliminary data.</text>
</comment>